<dbReference type="AlphaFoldDB" id="A0A858R3A9"/>
<evidence type="ECO:0000256" key="5">
    <source>
        <dbReference type="SAM" id="Phobius"/>
    </source>
</evidence>
<dbReference type="KEGG" id="acru:HHL28_01080"/>
<keyword evidence="8" id="KW-1185">Reference proteome</keyword>
<proteinExistence type="predicted"/>
<keyword evidence="3 5" id="KW-1133">Transmembrane helix</keyword>
<gene>
    <name evidence="7" type="ORF">HHL28_01080</name>
</gene>
<dbReference type="GO" id="GO:0016020">
    <property type="term" value="C:membrane"/>
    <property type="evidence" value="ECO:0007669"/>
    <property type="project" value="UniProtKB-SubCell"/>
</dbReference>
<dbReference type="EMBL" id="CP051775">
    <property type="protein sequence ID" value="QJE71889.1"/>
    <property type="molecule type" value="Genomic_DNA"/>
</dbReference>
<organism evidence="7 8">
    <name type="scientific">Aerophototrophica crusticola</name>
    <dbReference type="NCBI Taxonomy" id="1709002"/>
    <lineage>
        <taxon>Bacteria</taxon>
        <taxon>Pseudomonadati</taxon>
        <taxon>Pseudomonadota</taxon>
        <taxon>Alphaproteobacteria</taxon>
        <taxon>Rhodospirillales</taxon>
        <taxon>Rhodospirillaceae</taxon>
        <taxon>Aerophototrophica</taxon>
    </lineage>
</organism>
<feature type="transmembrane region" description="Helical" evidence="5">
    <location>
        <begin position="36"/>
        <end position="55"/>
    </location>
</feature>
<sequence length="192" mass="20073">MGALVGATLLMAASHLGPGWPGVKPRLMAAMGRGPYMAAYSALSLGALVFLVWAWQATDPAPSPLDLGLGWKRAAVLLMPVPLFLMLARVTTREGGIHTLVRAPGSVGVTLWALLHLFAVSDARGAVVFAGFALIGLGSLRKNLALAPPHPTRVDWRGIGLWRPAATLALWAGLLALHPLALGVAPAAYLRT</sequence>
<feature type="transmembrane region" description="Helical" evidence="5">
    <location>
        <begin position="125"/>
        <end position="144"/>
    </location>
</feature>
<dbReference type="Proteomes" id="UP000501891">
    <property type="component" value="Chromosome"/>
</dbReference>
<name>A0A858R3A9_9PROT</name>
<evidence type="ECO:0000256" key="1">
    <source>
        <dbReference type="ARBA" id="ARBA00004141"/>
    </source>
</evidence>
<protein>
    <recommendedName>
        <fullName evidence="6">NnrU domain-containing protein</fullName>
    </recommendedName>
</protein>
<comment type="subcellular location">
    <subcellularLocation>
        <location evidence="1">Membrane</location>
        <topology evidence="1">Multi-pass membrane protein</topology>
    </subcellularLocation>
</comment>
<evidence type="ECO:0000256" key="3">
    <source>
        <dbReference type="ARBA" id="ARBA00022989"/>
    </source>
</evidence>
<evidence type="ECO:0000256" key="2">
    <source>
        <dbReference type="ARBA" id="ARBA00022692"/>
    </source>
</evidence>
<reference evidence="7" key="1">
    <citation type="submission" date="2020-04" db="EMBL/GenBank/DDBJ databases">
        <title>A desert anoxygenic phototrophic bacterium fixes CO2 using RubisCO under aerobic conditions.</title>
        <authorList>
            <person name="Tang K."/>
        </authorList>
    </citation>
    <scope>NUCLEOTIDE SEQUENCE [LARGE SCALE GENOMIC DNA]</scope>
    <source>
        <strain evidence="7">MIMtkB3</strain>
    </source>
</reference>
<feature type="transmembrane region" description="Helical" evidence="5">
    <location>
        <begin position="165"/>
        <end position="189"/>
    </location>
</feature>
<dbReference type="Pfam" id="PF07298">
    <property type="entry name" value="NnrU"/>
    <property type="match status" value="1"/>
</dbReference>
<evidence type="ECO:0000259" key="6">
    <source>
        <dbReference type="Pfam" id="PF07298"/>
    </source>
</evidence>
<feature type="domain" description="NnrU" evidence="6">
    <location>
        <begin position="4"/>
        <end position="186"/>
    </location>
</feature>
<evidence type="ECO:0000256" key="4">
    <source>
        <dbReference type="ARBA" id="ARBA00023136"/>
    </source>
</evidence>
<feature type="transmembrane region" description="Helical" evidence="5">
    <location>
        <begin position="70"/>
        <end position="88"/>
    </location>
</feature>
<feature type="transmembrane region" description="Helical" evidence="5">
    <location>
        <begin position="100"/>
        <end position="119"/>
    </location>
</feature>
<evidence type="ECO:0000313" key="8">
    <source>
        <dbReference type="Proteomes" id="UP000501891"/>
    </source>
</evidence>
<dbReference type="InterPro" id="IPR009915">
    <property type="entry name" value="NnrU_dom"/>
</dbReference>
<accession>A0A858R3A9</accession>
<evidence type="ECO:0000313" key="7">
    <source>
        <dbReference type="EMBL" id="QJE71889.1"/>
    </source>
</evidence>
<keyword evidence="4 5" id="KW-0472">Membrane</keyword>
<keyword evidence="2 5" id="KW-0812">Transmembrane</keyword>